<proteinExistence type="predicted"/>
<dbReference type="OrthoDB" id="9102994at2"/>
<dbReference type="EMBL" id="FCOI02000053">
    <property type="protein sequence ID" value="SAK98061.1"/>
    <property type="molecule type" value="Genomic_DNA"/>
</dbReference>
<dbReference type="AlphaFoldDB" id="A0A158DTU9"/>
<dbReference type="STRING" id="1777137.AWB76_07489"/>
<name>A0A158DTU9_9BURK</name>
<sequence>MSTLTITDLPCVDTMHRDAMSAIRGGILIITNPDSKYTLPAMPSLPASWPAPRF</sequence>
<gene>
    <name evidence="1" type="ORF">AWB76_07489</name>
</gene>
<evidence type="ECO:0000313" key="2">
    <source>
        <dbReference type="Proteomes" id="UP000054624"/>
    </source>
</evidence>
<dbReference type="RefSeq" id="WP_157696304.1">
    <property type="nucleotide sequence ID" value="NZ_FCOI02000053.1"/>
</dbReference>
<dbReference type="Proteomes" id="UP000054624">
    <property type="component" value="Unassembled WGS sequence"/>
</dbReference>
<keyword evidence="2" id="KW-1185">Reference proteome</keyword>
<protein>
    <submittedName>
        <fullName evidence="1">Uncharacterized protein</fullName>
    </submittedName>
</protein>
<accession>A0A158DTU9</accession>
<organism evidence="1 2">
    <name type="scientific">Caballeronia temeraria</name>
    <dbReference type="NCBI Taxonomy" id="1777137"/>
    <lineage>
        <taxon>Bacteria</taxon>
        <taxon>Pseudomonadati</taxon>
        <taxon>Pseudomonadota</taxon>
        <taxon>Betaproteobacteria</taxon>
        <taxon>Burkholderiales</taxon>
        <taxon>Burkholderiaceae</taxon>
        <taxon>Caballeronia</taxon>
    </lineage>
</organism>
<reference evidence="2" key="1">
    <citation type="submission" date="2016-01" db="EMBL/GenBank/DDBJ databases">
        <authorList>
            <person name="Peeters Charlotte."/>
        </authorList>
    </citation>
    <scope>NUCLEOTIDE SEQUENCE [LARGE SCALE GENOMIC DNA]</scope>
</reference>
<evidence type="ECO:0000313" key="1">
    <source>
        <dbReference type="EMBL" id="SAK98061.1"/>
    </source>
</evidence>